<dbReference type="PRINTS" id="PR00360">
    <property type="entry name" value="C2DOMAIN"/>
</dbReference>
<gene>
    <name evidence="5" type="ORF">RRG08_016854</name>
</gene>
<evidence type="ECO:0000256" key="2">
    <source>
        <dbReference type="SAM" id="MobiDB-lite"/>
    </source>
</evidence>
<keyword evidence="3" id="KW-1133">Transmembrane helix</keyword>
<dbReference type="CDD" id="cd08385">
    <property type="entry name" value="C2A_Synaptotagmin-1-5-6-9-10"/>
    <property type="match status" value="1"/>
</dbReference>
<keyword evidence="3" id="KW-0472">Membrane</keyword>
<keyword evidence="3" id="KW-0812">Transmembrane</keyword>
<accession>A0AAE1CJB3</accession>
<name>A0AAE1CJB3_9GAST</name>
<dbReference type="AlphaFoldDB" id="A0AAE1CJB3"/>
<evidence type="ECO:0000256" key="3">
    <source>
        <dbReference type="SAM" id="Phobius"/>
    </source>
</evidence>
<dbReference type="GO" id="GO:0030276">
    <property type="term" value="F:clathrin binding"/>
    <property type="evidence" value="ECO:0007669"/>
    <property type="project" value="TreeGrafter"/>
</dbReference>
<dbReference type="GO" id="GO:0005886">
    <property type="term" value="C:plasma membrane"/>
    <property type="evidence" value="ECO:0007669"/>
    <property type="project" value="TreeGrafter"/>
</dbReference>
<dbReference type="SUPFAM" id="SSF49562">
    <property type="entry name" value="C2 domain (Calcium/lipid-binding domain, CaLB)"/>
    <property type="match status" value="2"/>
</dbReference>
<dbReference type="PANTHER" id="PTHR10024:SF227">
    <property type="entry name" value="SYNAPTOTAGMIN 1"/>
    <property type="match status" value="1"/>
</dbReference>
<dbReference type="EMBL" id="JAWDGP010008031">
    <property type="protein sequence ID" value="KAK3696804.1"/>
    <property type="molecule type" value="Genomic_DNA"/>
</dbReference>
<feature type="domain" description="C2" evidence="4">
    <location>
        <begin position="283"/>
        <end position="407"/>
    </location>
</feature>
<dbReference type="GO" id="GO:0048791">
    <property type="term" value="P:calcium ion-regulated exocytosis of neurotransmitter"/>
    <property type="evidence" value="ECO:0007669"/>
    <property type="project" value="TreeGrafter"/>
</dbReference>
<evidence type="ECO:0000259" key="4">
    <source>
        <dbReference type="PROSITE" id="PS50004"/>
    </source>
</evidence>
<dbReference type="FunFam" id="2.60.40.150:FF:000016">
    <property type="entry name" value="Synaptotagmin 1"/>
    <property type="match status" value="1"/>
</dbReference>
<dbReference type="GO" id="GO:0048488">
    <property type="term" value="P:synaptic vesicle endocytosis"/>
    <property type="evidence" value="ECO:0007669"/>
    <property type="project" value="TreeGrafter"/>
</dbReference>
<evidence type="ECO:0000313" key="5">
    <source>
        <dbReference type="EMBL" id="KAK3696804.1"/>
    </source>
</evidence>
<dbReference type="Pfam" id="PF00168">
    <property type="entry name" value="C2"/>
    <property type="match status" value="2"/>
</dbReference>
<comment type="caution">
    <text evidence="5">The sequence shown here is derived from an EMBL/GenBank/DDBJ whole genome shotgun (WGS) entry which is preliminary data.</text>
</comment>
<keyword evidence="6" id="KW-1185">Reference proteome</keyword>
<dbReference type="Proteomes" id="UP001283361">
    <property type="component" value="Unassembled WGS sequence"/>
</dbReference>
<dbReference type="GO" id="GO:0000149">
    <property type="term" value="F:SNARE binding"/>
    <property type="evidence" value="ECO:0007669"/>
    <property type="project" value="TreeGrafter"/>
</dbReference>
<dbReference type="PANTHER" id="PTHR10024">
    <property type="entry name" value="SYNAPTOTAGMIN"/>
    <property type="match status" value="1"/>
</dbReference>
<organism evidence="5 6">
    <name type="scientific">Elysia crispata</name>
    <name type="common">lettuce slug</name>
    <dbReference type="NCBI Taxonomy" id="231223"/>
    <lineage>
        <taxon>Eukaryota</taxon>
        <taxon>Metazoa</taxon>
        <taxon>Spiralia</taxon>
        <taxon>Lophotrochozoa</taxon>
        <taxon>Mollusca</taxon>
        <taxon>Gastropoda</taxon>
        <taxon>Heterobranchia</taxon>
        <taxon>Euthyneura</taxon>
        <taxon>Panpulmonata</taxon>
        <taxon>Sacoglossa</taxon>
        <taxon>Placobranchoidea</taxon>
        <taxon>Plakobranchidae</taxon>
        <taxon>Elysia</taxon>
    </lineage>
</organism>
<dbReference type="InterPro" id="IPR001565">
    <property type="entry name" value="Synaptotagmin"/>
</dbReference>
<dbReference type="GO" id="GO:0030424">
    <property type="term" value="C:axon"/>
    <property type="evidence" value="ECO:0007669"/>
    <property type="project" value="TreeGrafter"/>
</dbReference>
<feature type="compositionally biased region" description="Polar residues" evidence="2">
    <location>
        <begin position="26"/>
        <end position="42"/>
    </location>
</feature>
<dbReference type="GO" id="GO:0005509">
    <property type="term" value="F:calcium ion binding"/>
    <property type="evidence" value="ECO:0007669"/>
    <property type="project" value="TreeGrafter"/>
</dbReference>
<proteinExistence type="predicted"/>
<dbReference type="InterPro" id="IPR035892">
    <property type="entry name" value="C2_domain_sf"/>
</dbReference>
<dbReference type="GO" id="GO:0001786">
    <property type="term" value="F:phosphatidylserine binding"/>
    <property type="evidence" value="ECO:0007669"/>
    <property type="project" value="TreeGrafter"/>
</dbReference>
<dbReference type="GO" id="GO:0030672">
    <property type="term" value="C:synaptic vesicle membrane"/>
    <property type="evidence" value="ECO:0007669"/>
    <property type="project" value="TreeGrafter"/>
</dbReference>
<dbReference type="SMART" id="SM00239">
    <property type="entry name" value="C2"/>
    <property type="match status" value="2"/>
</dbReference>
<dbReference type="InterPro" id="IPR000008">
    <property type="entry name" value="C2_dom"/>
</dbReference>
<evidence type="ECO:0000313" key="6">
    <source>
        <dbReference type="Proteomes" id="UP001283361"/>
    </source>
</evidence>
<dbReference type="PROSITE" id="PS50004">
    <property type="entry name" value="C2"/>
    <property type="match status" value="2"/>
</dbReference>
<reference evidence="5" key="1">
    <citation type="journal article" date="2023" name="G3 (Bethesda)">
        <title>A reference genome for the long-term kleptoplast-retaining sea slug Elysia crispata morphotype clarki.</title>
        <authorList>
            <person name="Eastman K.E."/>
            <person name="Pendleton A.L."/>
            <person name="Shaikh M.A."/>
            <person name="Suttiyut T."/>
            <person name="Ogas R."/>
            <person name="Tomko P."/>
            <person name="Gavelis G."/>
            <person name="Widhalm J.R."/>
            <person name="Wisecaver J.H."/>
        </authorList>
    </citation>
    <scope>NUCLEOTIDE SEQUENCE</scope>
    <source>
        <strain evidence="5">ECLA1</strain>
    </source>
</reference>
<evidence type="ECO:0000256" key="1">
    <source>
        <dbReference type="ARBA" id="ARBA00022737"/>
    </source>
</evidence>
<keyword evidence="1" id="KW-0677">Repeat</keyword>
<feature type="transmembrane region" description="Helical" evidence="3">
    <location>
        <begin position="67"/>
        <end position="89"/>
    </location>
</feature>
<dbReference type="GO" id="GO:0005544">
    <property type="term" value="F:calcium-dependent phospholipid binding"/>
    <property type="evidence" value="ECO:0007669"/>
    <property type="project" value="TreeGrafter"/>
</dbReference>
<dbReference type="GO" id="GO:0031045">
    <property type="term" value="C:dense core granule"/>
    <property type="evidence" value="ECO:0007669"/>
    <property type="project" value="TreeGrafter"/>
</dbReference>
<dbReference type="Gene3D" id="2.60.40.150">
    <property type="entry name" value="C2 domain"/>
    <property type="match status" value="2"/>
</dbReference>
<dbReference type="PRINTS" id="PR00399">
    <property type="entry name" value="SYNAPTOTAGMN"/>
</dbReference>
<feature type="domain" description="C2" evidence="4">
    <location>
        <begin position="150"/>
        <end position="269"/>
    </location>
</feature>
<feature type="region of interest" description="Disordered" evidence="2">
    <location>
        <begin position="22"/>
        <end position="50"/>
    </location>
</feature>
<protein>
    <recommendedName>
        <fullName evidence="4">C2 domain-containing protein</fullName>
    </recommendedName>
</protein>
<sequence length="624" mass="68709">MPVLVSAAEESHIRLRRLAAVDDGGSATSSPEAAGDSATSSPGGAGEESNMDKLQDEVMEQFNKLPIWAIILIIAGSLLFLVCCVYCVCRRCCRKRKKKEGKKGLKGAVDLKSVQLLGNAYKEKVQPDLDELPVNMEDNEDAESTKSEVKLGKLQFSLDYDFQKGELSVNVIQAADLPGMDMSGTSDPYVKVYLLPDKKKKYETKVHRKTLNPVFNESFTFKVPYAEVGSKILTFAVYDFDRFSKHDQIGQVQVPLNSIDLGRVVEDWRDLTSPDTESEKENKLGDICFSLRYVPTAGKLTVVILEAKNLKKMDVGGLSDPYVKIALLQGSKRLKKKKTTIKKNTLNPYFNESFGFEVPFEQIQLSLDQSGLMDSLDQSGLMDSLDQSGLMDSLDQRRLMDSLDQSGLMDSLDQSGLVDSLDQSELMDSLDQSGLMDSLDPSGLIDSLDQSGLMDSLYQSGLMDSLDQSGLIDSLDQSGLMDSLYQSGLMDSLDQSGLMDSLDQSGLMDSLDQSGLMDSLDQSGLMDSLDQSGLMDSLDQSGLMDSLDQSGLMDSLFPAVSELRTAVLVHRELSGVECCFLVWAVWDQLRYIAALRGSRCLEKTRLTKITPRAGWYGVGKRATE</sequence>